<dbReference type="InterPro" id="IPR042201">
    <property type="entry name" value="FH2_Formin_sf"/>
</dbReference>
<dbReference type="SMART" id="SM00498">
    <property type="entry name" value="FH2"/>
    <property type="match status" value="1"/>
</dbReference>
<dbReference type="SUPFAM" id="SSF101447">
    <property type="entry name" value="Formin homology 2 domain (FH2 domain)"/>
    <property type="match status" value="1"/>
</dbReference>
<organism evidence="5 6">
    <name type="scientific">Micractinium conductrix</name>
    <dbReference type="NCBI Taxonomy" id="554055"/>
    <lineage>
        <taxon>Eukaryota</taxon>
        <taxon>Viridiplantae</taxon>
        <taxon>Chlorophyta</taxon>
        <taxon>core chlorophytes</taxon>
        <taxon>Trebouxiophyceae</taxon>
        <taxon>Chlorellales</taxon>
        <taxon>Chlorellaceae</taxon>
        <taxon>Chlorella clade</taxon>
        <taxon>Micractinium</taxon>
    </lineage>
</organism>
<proteinExistence type="inferred from homology"/>
<sequence>MEADQAETDTPTFTTQTYAIVQNGEVVGMVHHVHAEAVFGRRGGPGDDRPPSPLALRLADLWSSQADALASLRDRLLATRCPLARQMALARLQLAAAAADAGTGEPTDSAELLRRWQRSEFEPGFAGMAEPAVLDWGVAEEELDVQQVAEQHVARELHHPMLGGHGAGHGMATRRPGRDGMLLPRLERDHRHGNLFGLTPDASQAPRDHPEDLVDFASVEQQLFGPDEAAAMPEPVPEHAEVEHAEEAAVDGTAGAGFLMPRRPAGEQPELAEEPALAGTTAGGAGFLMPRRPTGEARDAWGADGVDEELPVMALLMPRLAMDDHPPVVQTHPTEGGEEEAGEGVALLWKRLAGLVGPRPLPDVRGGGAPHPLPLHPRPAVHLNPAHMEPHHMPHPHHMLQHMPHPHHMPHHPPHAWPLLTETGELVAETPDGRWFELRTLDDPVPGSQPEVSWRLHIDDGILNWGLVTFVVLASACAGVWGALFALYALYRSACAHRSAAAAFVTRVDSEKAAALQPLLHKGPVKAADKAAAVACAADHIAGGRSVTVLAYEPLGSSDNRDPWGLWGAGAPAQSAKPYYLTDRVLAVVYKEDRESWNKSYRQTFLSNSYKQWLQQAAQEVRAARNGPGGVQLFNLSPAWRNVDAYKIFDNSVFELPMEIWEKPSGLGLCPLGIIFLICSQVHSWLSLSPDNVVVLHARTCTGTERQLIHLLAACHLIFSVWCDNMHMALDMLPPLRSPNSGAACAGGGGGGAAAPLSLAASWGLVSSDSSASLASAVGGAGHSRTQKLLPGQMRYGEYFYTLLHQAEDLPPTHGQPLLLQRIVCAKLGCFATEGGIPDSPSKRGRGAVASGGSALRSRHALLVVFQRGRQVARQGVSLPVAGDLSAGDDLDDAVAFELNLAVKGDVTLAIWLTDHFAEWDPPALAYAFHTSFVDCADGGVVRTTVRKLDTPGSSAAAVAAAEREGFFMDLILDTELPAGMQGEGEDLSTDVERLRNSWADLLEQSGCLEYRPAPESGMNDVIAQVKAVQGARLRPSQFSRGVGSRQDSLASSRVPSMASSRVPSRASSAASSPHGGQRPPSYFSLAAEAAAAEADVGVAQHATASFDARGGGGGMEQPPAGVEQEAEEAAAAAAAKWEAAERTDSVKAAIALVHIAAQAGSAATGPAQLHFDQGALEELPSEQLTPGHQQQQAQQARQQEAAGAAEPAADAPQQGPPPPPPRQPPPPLLPGMRARTPPGKGPLPPPPPGGARLPPGTPATPVRARPEALKLRAFYWGKLAAQPGTLWSEIAPVGDLPQPFSWALAELFKLRDSRPATPASAARSGPPGSAARRAPGAAVVKVIPLARANNISIMLTQFAGFKGPEAIRDAVLAGSEQLGLEHLSLLLQIAPTQDEAKALRLYRGPFAELSPPEQFLLVMSAVPRLVSKAQALIFRRQFDGLCNEALEGMETLRRACDQIHGSDRLRRVLGVVLSAGNQLNAGTARGSAGGVKLESLLKLNDVKVTLAAGPAGPVPARKHSSHEQAGGSVTAANEATAAATAGAAAAESALPPVKTLLEFVAWVALQQEAEAAGGGRASRGGAEHAARAAKAGFLAQQLPELALAVRRMQTDVADSLRGLEAGMANLQQELELELEQIKLNQSSGTAGGGRLGPPGQRQAAFTSELEAAAARRSSDGAADGAAADGASASSGGDGASPSAAGPAAADGEPPLPPFAAMLGAFLQAAVARREELQAASQATTAEARSVAAWLGEPAGSEAELAAAFELLFSFCAQFDLCVKKVQRQMVAAAPP</sequence>
<comment type="caution">
    <text evidence="5">The sequence shown here is derived from an EMBL/GenBank/DDBJ whole genome shotgun (WGS) entry which is preliminary data.</text>
</comment>
<dbReference type="OrthoDB" id="512325at2759"/>
<keyword evidence="6" id="KW-1185">Reference proteome</keyword>
<protein>
    <recommendedName>
        <fullName evidence="2">Formin-like protein</fullName>
    </recommendedName>
</protein>
<feature type="region of interest" description="Disordered" evidence="3">
    <location>
        <begin position="1644"/>
        <end position="1711"/>
    </location>
</feature>
<dbReference type="EMBL" id="LHPF02000028">
    <property type="protein sequence ID" value="PSC69298.1"/>
    <property type="molecule type" value="Genomic_DNA"/>
</dbReference>
<evidence type="ECO:0000256" key="1">
    <source>
        <dbReference type="ARBA" id="ARBA00006468"/>
    </source>
</evidence>
<feature type="compositionally biased region" description="Pro residues" evidence="3">
    <location>
        <begin position="1215"/>
        <end position="1230"/>
    </location>
</feature>
<name>A0A2P6V5D3_9CHLO</name>
<comment type="similarity">
    <text evidence="1">Belongs to the formin-like family. Class-II subfamily.</text>
</comment>
<dbReference type="Gene3D" id="3.90.190.10">
    <property type="entry name" value="Protein tyrosine phosphatase superfamily"/>
    <property type="match status" value="1"/>
</dbReference>
<evidence type="ECO:0000256" key="3">
    <source>
        <dbReference type="SAM" id="MobiDB-lite"/>
    </source>
</evidence>
<dbReference type="InterPro" id="IPR015425">
    <property type="entry name" value="FH2_Formin"/>
</dbReference>
<feature type="compositionally biased region" description="Pro residues" evidence="3">
    <location>
        <begin position="1240"/>
        <end position="1250"/>
    </location>
</feature>
<feature type="compositionally biased region" description="Low complexity" evidence="3">
    <location>
        <begin position="1051"/>
        <end position="1074"/>
    </location>
</feature>
<dbReference type="Proteomes" id="UP000239649">
    <property type="component" value="Unassembled WGS sequence"/>
</dbReference>
<dbReference type="Pfam" id="PF02181">
    <property type="entry name" value="FH2"/>
    <property type="match status" value="1"/>
</dbReference>
<feature type="region of interest" description="Disordered" evidence="3">
    <location>
        <begin position="1184"/>
        <end position="1263"/>
    </location>
</feature>
<feature type="compositionally biased region" description="Low complexity" evidence="3">
    <location>
        <begin position="1654"/>
        <end position="1708"/>
    </location>
</feature>
<dbReference type="PANTHER" id="PTHR45733:SF8">
    <property type="entry name" value="FORMIN-J"/>
    <property type="match status" value="1"/>
</dbReference>
<dbReference type="PROSITE" id="PS51444">
    <property type="entry name" value="FH2"/>
    <property type="match status" value="1"/>
</dbReference>
<feature type="region of interest" description="Disordered" evidence="3">
    <location>
        <begin position="1037"/>
        <end position="1082"/>
    </location>
</feature>
<feature type="domain" description="FH2" evidence="4">
    <location>
        <begin position="1262"/>
        <end position="1792"/>
    </location>
</feature>
<feature type="compositionally biased region" description="Low complexity" evidence="3">
    <location>
        <begin position="1190"/>
        <end position="1214"/>
    </location>
</feature>
<feature type="region of interest" description="Disordered" evidence="3">
    <location>
        <begin position="1106"/>
        <end position="1130"/>
    </location>
</feature>
<evidence type="ECO:0000256" key="2">
    <source>
        <dbReference type="RuleBase" id="RU361260"/>
    </source>
</evidence>
<dbReference type="STRING" id="554055.A0A2P6V5D3"/>
<accession>A0A2P6V5D3</accession>
<evidence type="ECO:0000259" key="4">
    <source>
        <dbReference type="PROSITE" id="PS51444"/>
    </source>
</evidence>
<evidence type="ECO:0000313" key="6">
    <source>
        <dbReference type="Proteomes" id="UP000239649"/>
    </source>
</evidence>
<dbReference type="PANTHER" id="PTHR45733">
    <property type="entry name" value="FORMIN-J"/>
    <property type="match status" value="1"/>
</dbReference>
<dbReference type="InterPro" id="IPR029021">
    <property type="entry name" value="Prot-tyrosine_phosphatase-like"/>
</dbReference>
<evidence type="ECO:0000313" key="5">
    <source>
        <dbReference type="EMBL" id="PSC69298.1"/>
    </source>
</evidence>
<dbReference type="InterPro" id="IPR051144">
    <property type="entry name" value="Formin_homology_domain"/>
</dbReference>
<feature type="region of interest" description="Disordered" evidence="3">
    <location>
        <begin position="1511"/>
        <end position="1531"/>
    </location>
</feature>
<gene>
    <name evidence="5" type="ORF">C2E20_7242</name>
</gene>
<dbReference type="Gene3D" id="1.20.58.2220">
    <property type="entry name" value="Formin, FH2 domain"/>
    <property type="match status" value="1"/>
</dbReference>
<reference evidence="5 6" key="1">
    <citation type="journal article" date="2018" name="Plant J.">
        <title>Genome sequences of Chlorella sorokiniana UTEX 1602 and Micractinium conductrix SAG 241.80: implications to maltose excretion by a green alga.</title>
        <authorList>
            <person name="Arriola M.B."/>
            <person name="Velmurugan N."/>
            <person name="Zhang Y."/>
            <person name="Plunkett M.H."/>
            <person name="Hondzo H."/>
            <person name="Barney B.M."/>
        </authorList>
    </citation>
    <scope>NUCLEOTIDE SEQUENCE [LARGE SCALE GENOMIC DNA]</scope>
    <source>
        <strain evidence="5 6">SAG 241.80</strain>
    </source>
</reference>